<evidence type="ECO:0008006" key="8">
    <source>
        <dbReference type="Google" id="ProtNLM"/>
    </source>
</evidence>
<keyword evidence="2" id="KW-0175">Coiled coil</keyword>
<dbReference type="PANTHER" id="PTHR19446">
    <property type="entry name" value="REVERSE TRANSCRIPTASES"/>
    <property type="match status" value="1"/>
</dbReference>
<evidence type="ECO:0000259" key="5">
    <source>
        <dbReference type="PROSITE" id="PS50878"/>
    </source>
</evidence>
<feature type="domain" description="Reverse transcriptase" evidence="5">
    <location>
        <begin position="1195"/>
        <end position="1469"/>
    </location>
</feature>
<name>A0AAU9UX92_EUPED</name>
<keyword evidence="1" id="KW-0479">Metal-binding</keyword>
<evidence type="ECO:0000256" key="2">
    <source>
        <dbReference type="SAM" id="Coils"/>
    </source>
</evidence>
<dbReference type="InterPro" id="IPR005135">
    <property type="entry name" value="Endo/exonuclease/phosphatase"/>
</dbReference>
<feature type="region of interest" description="Disordered" evidence="3">
    <location>
        <begin position="733"/>
        <end position="758"/>
    </location>
</feature>
<protein>
    <recommendedName>
        <fullName evidence="8">Reverse transcriptase</fullName>
    </recommendedName>
</protein>
<feature type="compositionally biased region" description="Low complexity" evidence="3">
    <location>
        <begin position="356"/>
        <end position="366"/>
    </location>
</feature>
<dbReference type="SMART" id="SM00343">
    <property type="entry name" value="ZnF_C2HC"/>
    <property type="match status" value="2"/>
</dbReference>
<feature type="region of interest" description="Disordered" evidence="3">
    <location>
        <begin position="455"/>
        <end position="492"/>
    </location>
</feature>
<dbReference type="PROSITE" id="PS50158">
    <property type="entry name" value="ZF_CCHC"/>
    <property type="match status" value="1"/>
</dbReference>
<dbReference type="InterPro" id="IPR000477">
    <property type="entry name" value="RT_dom"/>
</dbReference>
<reference evidence="6" key="1">
    <citation type="submission" date="2022-03" db="EMBL/GenBank/DDBJ databases">
        <authorList>
            <person name="Tunstrom K."/>
        </authorList>
    </citation>
    <scope>NUCLEOTIDE SEQUENCE</scope>
</reference>
<evidence type="ECO:0000313" key="7">
    <source>
        <dbReference type="Proteomes" id="UP001153954"/>
    </source>
</evidence>
<dbReference type="GO" id="GO:0003676">
    <property type="term" value="F:nucleic acid binding"/>
    <property type="evidence" value="ECO:0007669"/>
    <property type="project" value="InterPro"/>
</dbReference>
<keyword evidence="7" id="KW-1185">Reference proteome</keyword>
<dbReference type="PROSITE" id="PS50878">
    <property type="entry name" value="RT_POL"/>
    <property type="match status" value="1"/>
</dbReference>
<evidence type="ECO:0000256" key="1">
    <source>
        <dbReference type="PROSITE-ProRule" id="PRU00047"/>
    </source>
</evidence>
<feature type="compositionally biased region" description="Basic residues" evidence="3">
    <location>
        <begin position="31"/>
        <end position="41"/>
    </location>
</feature>
<feature type="compositionally biased region" description="Polar residues" evidence="3">
    <location>
        <begin position="103"/>
        <end position="115"/>
    </location>
</feature>
<gene>
    <name evidence="6" type="ORF">EEDITHA_LOCUS18291</name>
</gene>
<dbReference type="GO" id="GO:0008270">
    <property type="term" value="F:zinc ion binding"/>
    <property type="evidence" value="ECO:0007669"/>
    <property type="project" value="UniProtKB-KW"/>
</dbReference>
<dbReference type="Proteomes" id="UP001153954">
    <property type="component" value="Unassembled WGS sequence"/>
</dbReference>
<evidence type="ECO:0000313" key="6">
    <source>
        <dbReference type="EMBL" id="CAH2103828.1"/>
    </source>
</evidence>
<feature type="domain" description="CCHC-type" evidence="4">
    <location>
        <begin position="690"/>
        <end position="703"/>
    </location>
</feature>
<keyword evidence="1" id="KW-0863">Zinc-finger</keyword>
<proteinExistence type="predicted"/>
<keyword evidence="1" id="KW-0862">Zinc</keyword>
<sequence>MENIVINQNEENSGRNNEVPRDVAPQLPPRGRGRSTKKRGRKAEESATESSAANSAAEMSAAEERDVSFAAPLPVPRPNSTLARHESRRKRARRSDAADSDFDTNPSLAQPTKSRAMSAECGMTGGGSRPPRAHSLQRSSSLTRAERSEMTIRKLQEVEQGAEERLSMLTAQLVLPSTGPQTTAEIELRAKNSVAIVETVAAGSKNLKGNFVRGLKDAAHELGVSLERLIEQNKRLEEQNAHLEAANKRLDETNRRMEARLAALERGQVGMRVELGLPAAASSESADQSGATIPEETVRVIVDRIAAIFGPRIEALAARLPPEPIMRPPLAADKRKTAPLMATTPTPCQGGCVTTSTAVTTAPSSPQAISSRAPDGSEKKKKKKKKKKETSAEAGKALRGQPREEFPPLVRATPPPRAAAPKATAAPSRVTEVAPRGSVLAAATPTEEGWQIVRGRKSRGKGRSAATEREAAPMTRGQPKPPPKKRKPRRLQVPKAAAVVITVLPEGKEKGLTYEAVLKRARRDIDVSDLGSVAARTRQARTGARILEFPGADGARTADAMAERLLGLFPEESGVRVARPVKCAELRISGLDDSVTADEIREAIASKTGSPVNAVRVGTIRPGPGGVGSVWASCPVAAAKSLAAVGRLLVGWSSARVTVLEPRPARCYKCMAVGHTRPLCTSCFDCSGLCFRCGQTGHKAATCTAAPFCPACAAGNRPAEHCMGRNGCRPPATGPKKGVSGSQSVLAAPPSAAQPPQRQEAMDMDLFLQSVAEWSVGVAVAAEPYSIPDRPNWVGSRDGSVAVVGSTVLHSPPLSVRDKGTGYVAAEWGGVTLYGVYFSPNRSLAAYEVFLHNLETSIRRAPGPVLVLGDFNAKSTAWGSPRTDARGAAVEEWAAAADLVLLNRGSALTCVRRWGGSIVDLSFASPGVAARVRSWCVLEEVETLSDHRYIRIEVSRSLRGPSRGHAADRAPVFPRWAVGKLDRDLLVEAAIVQSWLSPPLTEDVGVEAGRIRGTLAQICDAAMPRVRHPTRRKGVYWWSPELADLREACIRARRSYTHSRRRRVRDEEREGQLYAAYNHARAALKLAICRAKDAKRQEMMEGPPLTETLQPGFLSQVVEGLFPTQAVHTPPVMAPPDDVREADEENVPPVSESEMGAAATRMRKSAAPGPDGVPARVLALVLDHLEPRLRGLFDASLLSGRFPDCWKEGKLVLLPKPGRPSQSVTAFRPIVLLDEVGKLLERVVAARIVQHLTRVGPDLSDAQFGFRAGRSTVDAILRLKAVASEAVASKGVLLAVSLDIANAFNSLPFGCITEALRFHGVPLYLRRLVADYLDGRNVLFVNREGDVVRRPMSCGVPQGSVLGPLLWDIGYDWVLRGRLPPGLGVICYADDTLVTARGGTFEEAVSLATSGTAEVVRRIEALGLRVALNKSEALLFHGPRRGPPAGASITVDSTVVGIRAHMKYLGLVLDGRWCFDEHFRQLAPKLVGTASALGRLMPNMGGQSLACRRLYAGVVRSMALYGAPVWAESLTAHNRAYLWRPQRVMAVRAIRGYRTVGVEAACALAGTPPWDLEAEALADVYRRVSVARTRGINPLPSEIIVWRDDARRTTFTRWKARLETPRAGLRTIGALQPILMEWAVRQHGVLTFRLVQVLSGHGCFGKYLHVVARRETTPGCHHCDCSEDSAQHTLESCPAWAEQRRDLAAVIGEDLSLSAVARAMVGGDRAWTAVANFCENVILQKEAAERAREDSLLSDPIRRRRAGRRRRAHMRLMPP</sequence>
<feature type="region of interest" description="Disordered" evidence="3">
    <location>
        <begin position="1"/>
        <end position="149"/>
    </location>
</feature>
<feature type="region of interest" description="Disordered" evidence="3">
    <location>
        <begin position="356"/>
        <end position="433"/>
    </location>
</feature>
<dbReference type="InterPro" id="IPR001878">
    <property type="entry name" value="Znf_CCHC"/>
</dbReference>
<dbReference type="SUPFAM" id="SSF56672">
    <property type="entry name" value="DNA/RNA polymerases"/>
    <property type="match status" value="1"/>
</dbReference>
<dbReference type="InterPro" id="IPR036691">
    <property type="entry name" value="Endo/exonu/phosph_ase_sf"/>
</dbReference>
<dbReference type="GO" id="GO:0003824">
    <property type="term" value="F:catalytic activity"/>
    <property type="evidence" value="ECO:0007669"/>
    <property type="project" value="InterPro"/>
</dbReference>
<comment type="caution">
    <text evidence="6">The sequence shown here is derived from an EMBL/GenBank/DDBJ whole genome shotgun (WGS) entry which is preliminary data.</text>
</comment>
<organism evidence="6 7">
    <name type="scientific">Euphydryas editha</name>
    <name type="common">Edith's checkerspot</name>
    <dbReference type="NCBI Taxonomy" id="104508"/>
    <lineage>
        <taxon>Eukaryota</taxon>
        <taxon>Metazoa</taxon>
        <taxon>Ecdysozoa</taxon>
        <taxon>Arthropoda</taxon>
        <taxon>Hexapoda</taxon>
        <taxon>Insecta</taxon>
        <taxon>Pterygota</taxon>
        <taxon>Neoptera</taxon>
        <taxon>Endopterygota</taxon>
        <taxon>Lepidoptera</taxon>
        <taxon>Glossata</taxon>
        <taxon>Ditrysia</taxon>
        <taxon>Papilionoidea</taxon>
        <taxon>Nymphalidae</taxon>
        <taxon>Nymphalinae</taxon>
        <taxon>Euphydryas</taxon>
    </lineage>
</organism>
<evidence type="ECO:0000256" key="3">
    <source>
        <dbReference type="SAM" id="MobiDB-lite"/>
    </source>
</evidence>
<feature type="coiled-coil region" evidence="2">
    <location>
        <begin position="219"/>
        <end position="267"/>
    </location>
</feature>
<dbReference type="Pfam" id="PF00078">
    <property type="entry name" value="RVT_1"/>
    <property type="match status" value="1"/>
</dbReference>
<dbReference type="Gene3D" id="3.60.10.10">
    <property type="entry name" value="Endonuclease/exonuclease/phosphatase"/>
    <property type="match status" value="1"/>
</dbReference>
<dbReference type="InterPro" id="IPR043502">
    <property type="entry name" value="DNA/RNA_pol_sf"/>
</dbReference>
<dbReference type="EMBL" id="CAKOGL010000026">
    <property type="protein sequence ID" value="CAH2103828.1"/>
    <property type="molecule type" value="Genomic_DNA"/>
</dbReference>
<feature type="compositionally biased region" description="Low complexity" evidence="3">
    <location>
        <begin position="48"/>
        <end position="60"/>
    </location>
</feature>
<accession>A0AAU9UX92</accession>
<dbReference type="CDD" id="cd09077">
    <property type="entry name" value="R1-I-EN"/>
    <property type="match status" value="1"/>
</dbReference>
<dbReference type="GO" id="GO:0071897">
    <property type="term" value="P:DNA biosynthetic process"/>
    <property type="evidence" value="ECO:0007669"/>
    <property type="project" value="UniProtKB-ARBA"/>
</dbReference>
<feature type="compositionally biased region" description="Basic residues" evidence="3">
    <location>
        <begin position="379"/>
        <end position="388"/>
    </location>
</feature>
<dbReference type="SUPFAM" id="SSF56219">
    <property type="entry name" value="DNase I-like"/>
    <property type="match status" value="1"/>
</dbReference>
<dbReference type="CDD" id="cd01650">
    <property type="entry name" value="RT_nLTR_like"/>
    <property type="match status" value="1"/>
</dbReference>
<feature type="compositionally biased region" description="Low complexity" evidence="3">
    <location>
        <begin position="742"/>
        <end position="758"/>
    </location>
</feature>
<dbReference type="Pfam" id="PF14529">
    <property type="entry name" value="Exo_endo_phos_2"/>
    <property type="match status" value="1"/>
</dbReference>
<feature type="compositionally biased region" description="Basic residues" evidence="3">
    <location>
        <begin position="482"/>
        <end position="492"/>
    </location>
</feature>
<feature type="compositionally biased region" description="Polar residues" evidence="3">
    <location>
        <begin position="1"/>
        <end position="16"/>
    </location>
</feature>
<evidence type="ECO:0000259" key="4">
    <source>
        <dbReference type="PROSITE" id="PS50158"/>
    </source>
</evidence>